<accession>A0AAW2HFV1</accession>
<gene>
    <name evidence="1" type="ORF">PYX00_010462</name>
</gene>
<comment type="caution">
    <text evidence="1">The sequence shown here is derived from an EMBL/GenBank/DDBJ whole genome shotgun (WGS) entry which is preliminary data.</text>
</comment>
<dbReference type="PANTHER" id="PTHR47412">
    <property type="entry name" value="FI01434P-RELATED"/>
    <property type="match status" value="1"/>
</dbReference>
<dbReference type="EMBL" id="JARGDH010000005">
    <property type="protein sequence ID" value="KAL0268584.1"/>
    <property type="molecule type" value="Genomic_DNA"/>
</dbReference>
<organism evidence="1">
    <name type="scientific">Menopon gallinae</name>
    <name type="common">poultry shaft louse</name>
    <dbReference type="NCBI Taxonomy" id="328185"/>
    <lineage>
        <taxon>Eukaryota</taxon>
        <taxon>Metazoa</taxon>
        <taxon>Ecdysozoa</taxon>
        <taxon>Arthropoda</taxon>
        <taxon>Hexapoda</taxon>
        <taxon>Insecta</taxon>
        <taxon>Pterygota</taxon>
        <taxon>Neoptera</taxon>
        <taxon>Paraneoptera</taxon>
        <taxon>Psocodea</taxon>
        <taxon>Troctomorpha</taxon>
        <taxon>Phthiraptera</taxon>
        <taxon>Amblycera</taxon>
        <taxon>Menoponidae</taxon>
        <taxon>Menopon</taxon>
    </lineage>
</organism>
<evidence type="ECO:0000313" key="1">
    <source>
        <dbReference type="EMBL" id="KAL0268584.1"/>
    </source>
</evidence>
<dbReference type="AlphaFoldDB" id="A0AAW2HFV1"/>
<dbReference type="PANTHER" id="PTHR47412:SF1">
    <property type="entry name" value="FI01434P-RELATED"/>
    <property type="match status" value="1"/>
</dbReference>
<reference evidence="1" key="1">
    <citation type="journal article" date="2024" name="Gigascience">
        <title>Chromosome-level genome of the poultry shaft louse Menopon gallinae provides insight into the host-switching and adaptive evolution of parasitic lice.</title>
        <authorList>
            <person name="Xu Y."/>
            <person name="Ma L."/>
            <person name="Liu S."/>
            <person name="Liang Y."/>
            <person name="Liu Q."/>
            <person name="He Z."/>
            <person name="Tian L."/>
            <person name="Duan Y."/>
            <person name="Cai W."/>
            <person name="Li H."/>
            <person name="Song F."/>
        </authorList>
    </citation>
    <scope>NUCLEOTIDE SEQUENCE</scope>
    <source>
        <strain evidence="1">Cailab_2023a</strain>
    </source>
</reference>
<protein>
    <recommendedName>
        <fullName evidence="2">N-acetyllactosaminide beta-1,3-N-acetylglucosaminyltransferase</fullName>
    </recommendedName>
</protein>
<name>A0AAW2HFV1_9NEOP</name>
<evidence type="ECO:0008006" key="2">
    <source>
        <dbReference type="Google" id="ProtNLM"/>
    </source>
</evidence>
<dbReference type="Pfam" id="PF13896">
    <property type="entry name" value="Glyco_transf_49"/>
    <property type="match status" value="1"/>
</dbReference>
<proteinExistence type="predicted"/>
<sequence>MGSLFRYKNDFQYAFVIGKKHPKANGTFEKFTVASFLKNRKPGNVSHCTFRFGDSDSFNYTTDDISYTPELGDKSPYRVLYNVAEGIRYNATGPETITYATHVTLEYLLHIVEVATRWEGLISVACFLPGSDTGVALKILERLCYCVKEMEYVSVHFVYHWYHPPQLGEEDNSNGTRRLENVRNATAGYNKTRTETRCFVPERVLKSSYRYKLKLVYPVNVARNVARYGSRTKYILVSDIELLPSEHLVTEFLKMIERLKERSKEMGENYFTRKRHVFVLPVFEVVEDEPDVPRTKIQLLDLYDKERAVYFHRLVCLHCQRFPGLQRWLQRKMHPKIRPGTIQPLIVVKRVFPYHRWEPVYIGTNQEPLYNELLTWEGQQDKMTQMHEMCLQDYRFVILNGAFLVHTPGIKRQRDKINYNTLTDKTVQSGSKNRIIRLVNMENLFSSKKAAAVEFGSKEWRMEHMKRNAYLYEVITQDVISKYPRNPGCRVH</sequence>